<proteinExistence type="predicted"/>
<sequence length="92" mass="10966">MPVFLDEKDSRKEFIEEQLKKVDCGLSEFMAYIHMSTEFGWECGDDIDEFIASILDRFPHMKTDALLEEIAEHMEGKEREYYAKNNQFKVDY</sequence>
<dbReference type="EMBL" id="UINC01216171">
    <property type="protein sequence ID" value="SVE42198.1"/>
    <property type="molecule type" value="Genomic_DNA"/>
</dbReference>
<reference evidence="1" key="1">
    <citation type="submission" date="2018-05" db="EMBL/GenBank/DDBJ databases">
        <authorList>
            <person name="Lanie J.A."/>
            <person name="Ng W.-L."/>
            <person name="Kazmierczak K.M."/>
            <person name="Andrzejewski T.M."/>
            <person name="Davidsen T.M."/>
            <person name="Wayne K.J."/>
            <person name="Tettelin H."/>
            <person name="Glass J.I."/>
            <person name="Rusch D."/>
            <person name="Podicherti R."/>
            <person name="Tsui H.-C.T."/>
            <person name="Winkler M.E."/>
        </authorList>
    </citation>
    <scope>NUCLEOTIDE SEQUENCE</scope>
</reference>
<dbReference type="AlphaFoldDB" id="A0A383DEC0"/>
<name>A0A383DEC0_9ZZZZ</name>
<protein>
    <submittedName>
        <fullName evidence="1">Uncharacterized protein</fullName>
    </submittedName>
</protein>
<accession>A0A383DEC0</accession>
<organism evidence="1">
    <name type="scientific">marine metagenome</name>
    <dbReference type="NCBI Taxonomy" id="408172"/>
    <lineage>
        <taxon>unclassified sequences</taxon>
        <taxon>metagenomes</taxon>
        <taxon>ecological metagenomes</taxon>
    </lineage>
</organism>
<evidence type="ECO:0000313" key="1">
    <source>
        <dbReference type="EMBL" id="SVE42198.1"/>
    </source>
</evidence>
<gene>
    <name evidence="1" type="ORF">METZ01_LOCUS495052</name>
</gene>